<sequence>MAAINNIPISSTRKIEESEKVHSRQRNGKPDRSALIDITNDSPIGGIAKGSLKTPSSLAKKTDLSKQTPGSGESLLRGQVKTLLQKVEEAELSKLSFEASDAVKTPHFKIQQAKKQETLESQRSLLLSRSLLLEFSGKSEVSDSAEEEAGELLDYPRALDSNSAPRNMRFLTKVYESCDVKDLCEGLSNMVVGEKKILTKFEAMSKRKCESQKLNSKIETLQISGSKKLKRISKLGGEAAALGLISKDEAEAVETLFALAGSLRENKPVKKGIVLREESVKIEANSLSEYPIFQNSAEQTLNINYNDDLSIDLKNPEFANDTSFTNAAAKFELHQAKGLKLPLRDETSCRNLKPWTDTKLEQERINGNKGNDTNFARIKGAPTLWAGLSTTFSCSSQVPFTRAPSWMDSSATKTTSSGNGVPSEKFQPVRADSKRSWKGCAAHVYISRLIRDYQIKEKKLTCPIPPYQFKPNEGTTIGLVENNELNRVRDVKGVKNSNEVHIDIIKIKKLREGQKQYASMSSGIVKEKQSFDFLSLSSVGGSLEPNSITSNNSNMNKVGNMRESSAQIHVPYLHPIVQHQPLTTFPLNQSRYPYSPFSDQLPVVAAKQLQLPHHVARPSYGPQHSVTACSTQQQQQQQMWAAHIASQYRPGRHPGSYLPNWQNRRVDSPPCTQSIDMRVLQQQQQWQHQQSSFAVFPSLSSSTGKQLQQSNGGFHSNSPLHL</sequence>
<evidence type="ECO:0000313" key="2">
    <source>
        <dbReference type="EMBL" id="KAF6137634.1"/>
    </source>
</evidence>
<keyword evidence="3" id="KW-1185">Reference proteome</keyword>
<feature type="compositionally biased region" description="Polar residues" evidence="1">
    <location>
        <begin position="53"/>
        <end position="71"/>
    </location>
</feature>
<name>A0A7J7L502_9MAGN</name>
<organism evidence="2 3">
    <name type="scientific">Kingdonia uniflora</name>
    <dbReference type="NCBI Taxonomy" id="39325"/>
    <lineage>
        <taxon>Eukaryota</taxon>
        <taxon>Viridiplantae</taxon>
        <taxon>Streptophyta</taxon>
        <taxon>Embryophyta</taxon>
        <taxon>Tracheophyta</taxon>
        <taxon>Spermatophyta</taxon>
        <taxon>Magnoliopsida</taxon>
        <taxon>Ranunculales</taxon>
        <taxon>Circaeasteraceae</taxon>
        <taxon>Kingdonia</taxon>
    </lineage>
</organism>
<proteinExistence type="predicted"/>
<dbReference type="Proteomes" id="UP000541444">
    <property type="component" value="Unassembled WGS sequence"/>
</dbReference>
<evidence type="ECO:0000313" key="3">
    <source>
        <dbReference type="Proteomes" id="UP000541444"/>
    </source>
</evidence>
<dbReference type="OrthoDB" id="778649at2759"/>
<evidence type="ECO:0000256" key="1">
    <source>
        <dbReference type="SAM" id="MobiDB-lite"/>
    </source>
</evidence>
<feature type="compositionally biased region" description="Polar residues" evidence="1">
    <location>
        <begin position="407"/>
        <end position="420"/>
    </location>
</feature>
<dbReference type="PANTHER" id="PTHR34792:SF1">
    <property type="entry name" value="OS02G0121500 PROTEIN"/>
    <property type="match status" value="1"/>
</dbReference>
<dbReference type="InterPro" id="IPR040305">
    <property type="entry name" value="At1g75730-like"/>
</dbReference>
<feature type="compositionally biased region" description="Basic and acidic residues" evidence="1">
    <location>
        <begin position="13"/>
        <end position="34"/>
    </location>
</feature>
<dbReference type="AlphaFoldDB" id="A0A7J7L502"/>
<feature type="region of interest" description="Disordered" evidence="1">
    <location>
        <begin position="1"/>
        <end position="77"/>
    </location>
</feature>
<feature type="region of interest" description="Disordered" evidence="1">
    <location>
        <begin position="700"/>
        <end position="722"/>
    </location>
</feature>
<protein>
    <submittedName>
        <fullName evidence="2">Uncharacterized protein</fullName>
    </submittedName>
</protein>
<feature type="region of interest" description="Disordered" evidence="1">
    <location>
        <begin position="407"/>
        <end position="427"/>
    </location>
</feature>
<feature type="compositionally biased region" description="Polar residues" evidence="1">
    <location>
        <begin position="703"/>
        <end position="722"/>
    </location>
</feature>
<comment type="caution">
    <text evidence="2">The sequence shown here is derived from an EMBL/GenBank/DDBJ whole genome shotgun (WGS) entry which is preliminary data.</text>
</comment>
<accession>A0A7J7L502</accession>
<reference evidence="2 3" key="1">
    <citation type="journal article" date="2020" name="IScience">
        <title>Genome Sequencing of the Endangered Kingdonia uniflora (Circaeasteraceae, Ranunculales) Reveals Potential Mechanisms of Evolutionary Specialization.</title>
        <authorList>
            <person name="Sun Y."/>
            <person name="Deng T."/>
            <person name="Zhang A."/>
            <person name="Moore M.J."/>
            <person name="Landis J.B."/>
            <person name="Lin N."/>
            <person name="Zhang H."/>
            <person name="Zhang X."/>
            <person name="Huang J."/>
            <person name="Zhang X."/>
            <person name="Sun H."/>
            <person name="Wang H."/>
        </authorList>
    </citation>
    <scope>NUCLEOTIDE SEQUENCE [LARGE SCALE GENOMIC DNA]</scope>
    <source>
        <strain evidence="2">TB1705</strain>
        <tissue evidence="2">Leaf</tissue>
    </source>
</reference>
<gene>
    <name evidence="2" type="ORF">GIB67_024413</name>
</gene>
<dbReference type="EMBL" id="JACGCM010002640">
    <property type="protein sequence ID" value="KAF6137634.1"/>
    <property type="molecule type" value="Genomic_DNA"/>
</dbReference>
<dbReference type="PANTHER" id="PTHR34792">
    <property type="entry name" value="OS02G0121500 PROTEIN"/>
    <property type="match status" value="1"/>
</dbReference>